<dbReference type="PANTHER" id="PTHR13480">
    <property type="entry name" value="E3 UBIQUITIN-PROTEIN LIGASE HAKAI-RELATED"/>
    <property type="match status" value="1"/>
</dbReference>
<dbReference type="GO" id="GO:0030155">
    <property type="term" value="P:regulation of cell adhesion"/>
    <property type="evidence" value="ECO:0007669"/>
    <property type="project" value="TreeGrafter"/>
</dbReference>
<dbReference type="AlphaFoldDB" id="A0A7J8ATN7"/>
<dbReference type="GO" id="GO:0016567">
    <property type="term" value="P:protein ubiquitination"/>
    <property type="evidence" value="ECO:0007669"/>
    <property type="project" value="InterPro"/>
</dbReference>
<accession>A0A7J8ATN7</accession>
<sequence>MDPTDTDNRLPGAEVSGSSGGLDVQSRIPLKLIFKQVSKDRSVSQTAKTMNGMPAGEEEFEDNEERQFDCKRGELLRKKKKIPECLWENFKIKIIGEKDDSPVNFCDKCDLPVKIYGRMSLSKHAFCYEGANLYEKRKTEITFRQETISIPTREHSKLMIVLLDDSNSGAKQPSLPSHHHLEYQSQPVVLHPYRVTPPEYHAPPPSLAPSVKRPMSYSLQGSGTPHVVCSQVPPLPMTCDPLPITSSPGYSIGQVPPYINLPPSGSPLSQNGGPPVSESPLSNQSSLPCSLTNNKV</sequence>
<gene>
    <name evidence="2" type="ORF">mRhiFer1_002169</name>
</gene>
<dbReference type="EMBL" id="JACAGC010000001">
    <property type="protein sequence ID" value="KAF6389764.1"/>
    <property type="molecule type" value="Genomic_DNA"/>
</dbReference>
<dbReference type="Gene3D" id="3.30.40.10">
    <property type="entry name" value="Zinc/RING finger domain, C3HC4 (zinc finger)"/>
    <property type="match status" value="1"/>
</dbReference>
<protein>
    <submittedName>
        <fullName evidence="2">Cbl proto-oncogene like 2</fullName>
    </submittedName>
</protein>
<dbReference type="Proteomes" id="UP000585614">
    <property type="component" value="Unassembled WGS sequence"/>
</dbReference>
<organism evidence="2 3">
    <name type="scientific">Rhinolophus ferrumequinum</name>
    <name type="common">Greater horseshoe bat</name>
    <dbReference type="NCBI Taxonomy" id="59479"/>
    <lineage>
        <taxon>Eukaryota</taxon>
        <taxon>Metazoa</taxon>
        <taxon>Chordata</taxon>
        <taxon>Craniata</taxon>
        <taxon>Vertebrata</taxon>
        <taxon>Euteleostomi</taxon>
        <taxon>Mammalia</taxon>
        <taxon>Eutheria</taxon>
        <taxon>Laurasiatheria</taxon>
        <taxon>Chiroptera</taxon>
        <taxon>Yinpterochiroptera</taxon>
        <taxon>Rhinolophoidea</taxon>
        <taxon>Rhinolophidae</taxon>
        <taxon>Rhinolophinae</taxon>
        <taxon>Rhinolophus</taxon>
    </lineage>
</organism>
<dbReference type="PANTHER" id="PTHR13480:SF1">
    <property type="entry name" value="E3 UBIQUITIN-PROTEIN LIGASE CBLL2"/>
    <property type="match status" value="1"/>
</dbReference>
<feature type="compositionally biased region" description="Polar residues" evidence="1">
    <location>
        <begin position="279"/>
        <end position="296"/>
    </location>
</feature>
<feature type="region of interest" description="Disordered" evidence="1">
    <location>
        <begin position="1"/>
        <end position="23"/>
    </location>
</feature>
<evidence type="ECO:0000313" key="3">
    <source>
        <dbReference type="Proteomes" id="UP000585614"/>
    </source>
</evidence>
<evidence type="ECO:0000313" key="2">
    <source>
        <dbReference type="EMBL" id="KAF6389764.1"/>
    </source>
</evidence>
<comment type="caution">
    <text evidence="2">The sequence shown here is derived from an EMBL/GenBank/DDBJ whole genome shotgun (WGS) entry which is preliminary data.</text>
</comment>
<dbReference type="InterPro" id="IPR040383">
    <property type="entry name" value="HAKAI/CBLL2"/>
</dbReference>
<proteinExistence type="predicted"/>
<dbReference type="InterPro" id="IPR013083">
    <property type="entry name" value="Znf_RING/FYVE/PHD"/>
</dbReference>
<name>A0A7J8ATN7_RHIFE</name>
<evidence type="ECO:0000256" key="1">
    <source>
        <dbReference type="SAM" id="MobiDB-lite"/>
    </source>
</evidence>
<feature type="region of interest" description="Disordered" evidence="1">
    <location>
        <begin position="256"/>
        <end position="296"/>
    </location>
</feature>
<reference evidence="2 3" key="1">
    <citation type="journal article" date="2020" name="Nature">
        <title>Six reference-quality genomes reveal evolution of bat adaptations.</title>
        <authorList>
            <person name="Jebb D."/>
            <person name="Huang Z."/>
            <person name="Pippel M."/>
            <person name="Hughes G.M."/>
            <person name="Lavrichenko K."/>
            <person name="Devanna P."/>
            <person name="Winkler S."/>
            <person name="Jermiin L.S."/>
            <person name="Skirmuntt E.C."/>
            <person name="Katzourakis A."/>
            <person name="Burkitt-Gray L."/>
            <person name="Ray D.A."/>
            <person name="Sullivan K.A.M."/>
            <person name="Roscito J.G."/>
            <person name="Kirilenko B.M."/>
            <person name="Davalos L.M."/>
            <person name="Corthals A.P."/>
            <person name="Power M.L."/>
            <person name="Jones G."/>
            <person name="Ransome R.D."/>
            <person name="Dechmann D.K.N."/>
            <person name="Locatelli A.G."/>
            <person name="Puechmaille S.J."/>
            <person name="Fedrigo O."/>
            <person name="Jarvis E.D."/>
            <person name="Hiller M."/>
            <person name="Vernes S.C."/>
            <person name="Myers E.W."/>
            <person name="Teeling E.C."/>
        </authorList>
    </citation>
    <scope>NUCLEOTIDE SEQUENCE [LARGE SCALE GENOMIC DNA]</scope>
    <source>
        <strain evidence="2">MRhiFer1</strain>
        <tissue evidence="2">Lung</tissue>
    </source>
</reference>
<dbReference type="GO" id="GO:0061630">
    <property type="term" value="F:ubiquitin protein ligase activity"/>
    <property type="evidence" value="ECO:0007669"/>
    <property type="project" value="InterPro"/>
</dbReference>